<feature type="transmembrane region" description="Helical" evidence="1">
    <location>
        <begin position="314"/>
        <end position="331"/>
    </location>
</feature>
<feature type="transmembrane region" description="Helical" evidence="1">
    <location>
        <begin position="359"/>
        <end position="378"/>
    </location>
</feature>
<evidence type="ECO:0000313" key="2">
    <source>
        <dbReference type="EMBL" id="MCF2564254.1"/>
    </source>
</evidence>
<organism evidence="2 3">
    <name type="scientific">Xylanibacter brevis</name>
    <dbReference type="NCBI Taxonomy" id="83231"/>
    <lineage>
        <taxon>Bacteria</taxon>
        <taxon>Pseudomonadati</taxon>
        <taxon>Bacteroidota</taxon>
        <taxon>Bacteroidia</taxon>
        <taxon>Bacteroidales</taxon>
        <taxon>Prevotellaceae</taxon>
        <taxon>Xylanibacter</taxon>
    </lineage>
</organism>
<dbReference type="Pfam" id="PF18940">
    <property type="entry name" value="DUF5687"/>
    <property type="match status" value="1"/>
</dbReference>
<gene>
    <name evidence="2" type="ORF">I6E12_09025</name>
</gene>
<evidence type="ECO:0000313" key="3">
    <source>
        <dbReference type="Proteomes" id="UP001200470"/>
    </source>
</evidence>
<feature type="transmembrane region" description="Helical" evidence="1">
    <location>
        <begin position="288"/>
        <end position="308"/>
    </location>
</feature>
<feature type="transmembrane region" description="Helical" evidence="1">
    <location>
        <begin position="211"/>
        <end position="231"/>
    </location>
</feature>
<dbReference type="Proteomes" id="UP001200470">
    <property type="component" value="Unassembled WGS sequence"/>
</dbReference>
<keyword evidence="1" id="KW-0472">Membrane</keyword>
<dbReference type="InterPro" id="IPR043742">
    <property type="entry name" value="DUF5687"/>
</dbReference>
<feature type="transmembrane region" description="Helical" evidence="1">
    <location>
        <begin position="64"/>
        <end position="84"/>
    </location>
</feature>
<evidence type="ECO:0000256" key="1">
    <source>
        <dbReference type="SAM" id="Phobius"/>
    </source>
</evidence>
<protein>
    <recommendedName>
        <fullName evidence="4">ABC transporter permease</fullName>
    </recommendedName>
</protein>
<feature type="transmembrane region" description="Helical" evidence="1">
    <location>
        <begin position="138"/>
        <end position="160"/>
    </location>
</feature>
<feature type="transmembrane region" description="Helical" evidence="1">
    <location>
        <begin position="172"/>
        <end position="191"/>
    </location>
</feature>
<reference evidence="2 3" key="1">
    <citation type="submission" date="2020-12" db="EMBL/GenBank/DDBJ databases">
        <title>Whole genome sequences of gut porcine anaerobes.</title>
        <authorList>
            <person name="Kubasova T."/>
            <person name="Jahodarova E."/>
            <person name="Rychlik I."/>
        </authorList>
    </citation>
    <scope>NUCLEOTIDE SEQUENCE [LARGE SCALE GENOMIC DNA]</scope>
    <source>
        <strain evidence="2 3">An925</strain>
    </source>
</reference>
<feature type="transmembrane region" description="Helical" evidence="1">
    <location>
        <begin position="429"/>
        <end position="452"/>
    </location>
</feature>
<keyword evidence="1" id="KW-0812">Transmembrane</keyword>
<dbReference type="RefSeq" id="WP_301638347.1">
    <property type="nucleotide sequence ID" value="NZ_JADYTN010000019.1"/>
</dbReference>
<proteinExistence type="predicted"/>
<accession>A0ABS9CHN4</accession>
<keyword evidence="3" id="KW-1185">Reference proteome</keyword>
<comment type="caution">
    <text evidence="2">The sequence shown here is derived from an EMBL/GenBank/DDBJ whole genome shotgun (WGS) entry which is preliminary data.</text>
</comment>
<feature type="transmembrane region" description="Helical" evidence="1">
    <location>
        <begin position="33"/>
        <end position="58"/>
    </location>
</feature>
<feature type="transmembrane region" description="Helical" evidence="1">
    <location>
        <begin position="105"/>
        <end position="132"/>
    </location>
</feature>
<name>A0ABS9CHN4_9BACT</name>
<dbReference type="EMBL" id="JADYTN010000019">
    <property type="protein sequence ID" value="MCF2564254.1"/>
    <property type="molecule type" value="Genomic_DNA"/>
</dbReference>
<keyword evidence="1" id="KW-1133">Transmembrane helix</keyword>
<feature type="transmembrane region" description="Helical" evidence="1">
    <location>
        <begin position="458"/>
        <end position="480"/>
    </location>
</feature>
<sequence>MISFFKLYLLLRRNNKLSAKRSVMFEANQYGKLFGYIFLGFMAIYMIGIGTFLGWASAKSHEPAIILLLMPLFLILDFGSRFLAQQTPLMLVKPYLLMPFSRYRAIDCFLIDQLFSSSTLIYLTLFIPYFFINICGGTPFIAAVGMTLLLLMMVVVNSQWYLLVRTLVNQKVYYWILPALFYGCCILPFLLMSDKEIDKSLDHIMDFLCDYGFSWMSVLLWAGLLVLLFSLNRWLQMHFIYDEISKQEKTKLKHVSEFNLLNRFGQMGEYLKLEIKSTMRNKAIRGRFIQGICIIVMLSLLIAYTDIYDSPTMLNIWCLYCFVFFGAVNLIKVMGPEGNYIDLLMVYRENILTLLRAKYYFYSAIVLIPFLLLLPAIISGKFSLMMILAYIFITIGPEYCLLFHMAIWNRQTLPLNEKITGRNQMENKLQIFIELIVFFVPIILVSLLSALFGDATAYTILTIIGLAFTLAMPIWMKAIYRRMMNHRYANLEGFHSSR</sequence>
<feature type="transmembrane region" description="Helical" evidence="1">
    <location>
        <begin position="384"/>
        <end position="408"/>
    </location>
</feature>
<evidence type="ECO:0008006" key="4">
    <source>
        <dbReference type="Google" id="ProtNLM"/>
    </source>
</evidence>